<dbReference type="Pfam" id="PF03765">
    <property type="entry name" value="CRAL_TRIO_N"/>
    <property type="match status" value="1"/>
</dbReference>
<reference evidence="3 4" key="1">
    <citation type="submission" date="2024-02" db="EMBL/GenBank/DDBJ databases">
        <title>Discinaceae phylogenomics.</title>
        <authorList>
            <person name="Dirks A.C."/>
            <person name="James T.Y."/>
        </authorList>
    </citation>
    <scope>NUCLEOTIDE SEQUENCE [LARGE SCALE GENOMIC DNA]</scope>
    <source>
        <strain evidence="3 4">ACD0624</strain>
    </source>
</reference>
<organism evidence="3 4">
    <name type="scientific">Discina gigas</name>
    <dbReference type="NCBI Taxonomy" id="1032678"/>
    <lineage>
        <taxon>Eukaryota</taxon>
        <taxon>Fungi</taxon>
        <taxon>Dikarya</taxon>
        <taxon>Ascomycota</taxon>
        <taxon>Pezizomycotina</taxon>
        <taxon>Pezizomycetes</taxon>
        <taxon>Pezizales</taxon>
        <taxon>Discinaceae</taxon>
        <taxon>Discina</taxon>
    </lineage>
</organism>
<dbReference type="SMART" id="SM00516">
    <property type="entry name" value="SEC14"/>
    <property type="match status" value="1"/>
</dbReference>
<dbReference type="PROSITE" id="PS50191">
    <property type="entry name" value="CRAL_TRIO"/>
    <property type="match status" value="1"/>
</dbReference>
<feature type="domain" description="CRAL-TRIO" evidence="2">
    <location>
        <begin position="198"/>
        <end position="357"/>
    </location>
</feature>
<dbReference type="SMART" id="SM01100">
    <property type="entry name" value="CRAL_TRIO_N"/>
    <property type="match status" value="1"/>
</dbReference>
<keyword evidence="4" id="KW-1185">Reference proteome</keyword>
<dbReference type="PANTHER" id="PTHR46590">
    <property type="entry name" value="PHOSPHATIDYLINOSITOL TRANSFER PROTEIN CSR1-RELATED"/>
    <property type="match status" value="1"/>
</dbReference>
<dbReference type="InterPro" id="IPR011074">
    <property type="entry name" value="CRAL/TRIO_N_dom"/>
</dbReference>
<evidence type="ECO:0000313" key="4">
    <source>
        <dbReference type="Proteomes" id="UP001447188"/>
    </source>
</evidence>
<sequence>MSSASTLPGRPGNLTTEEEAKLKELWLVTLKVFGVSSPADSESTSPPPATPTAPAALTVEEDPDSAISLSPDSRKKSRKSFGRFLGRKSRPEKETEKKESLVQEIAISVDASDDKYGHTADFRAALANQTPAELREAFWGMVKCDNPDGLLLRFLRARKWDVEKALVMMVATMNWRSKELNVQGIIEKGEGGYAADADQGFIKQLRMGKSFLHGCDKEGRPICLVRVRLHKQADQSEEALEWYTVYIMETARLMLRDPVDTAAVVFDMTGFSMANMDYAPVKYLIKCFEAHYPESLGICLVHKAPWIFQSIWSIIRGWLDPVVASKIHFTKSIEDMEVFIPRSNIIKELGGDDDWEYSYLEPIPGEDDPITNGTSIRAQLQAKRDEQVIEYEALTRTWIAAGADDSEKVRNERFGVAALLRDGYWEMDPYMRARTAYDRTGVLGVKGKLDFYSYKTNAPIPVAKKVVETSADDID</sequence>
<dbReference type="SUPFAM" id="SSF46938">
    <property type="entry name" value="CRAL/TRIO N-terminal domain"/>
    <property type="match status" value="1"/>
</dbReference>
<protein>
    <submittedName>
        <fullName evidence="3">Phosphatidylinositol transfer protein csr1</fullName>
    </submittedName>
</protein>
<dbReference type="InterPro" id="IPR052432">
    <property type="entry name" value="PITP/CRAL-TRIO"/>
</dbReference>
<accession>A0ABR3GGD9</accession>
<dbReference type="CDD" id="cd00170">
    <property type="entry name" value="SEC14"/>
    <property type="match status" value="1"/>
</dbReference>
<dbReference type="EMBL" id="JBBBZM010000090">
    <property type="protein sequence ID" value="KAL0634616.1"/>
    <property type="molecule type" value="Genomic_DNA"/>
</dbReference>
<dbReference type="Gene3D" id="3.40.525.10">
    <property type="entry name" value="CRAL-TRIO lipid binding domain"/>
    <property type="match status" value="1"/>
</dbReference>
<gene>
    <name evidence="3" type="primary">CSR1</name>
    <name evidence="3" type="ORF">Q9L58_006503</name>
</gene>
<name>A0ABR3GGD9_9PEZI</name>
<dbReference type="InterPro" id="IPR036273">
    <property type="entry name" value="CRAL/TRIO_N_dom_sf"/>
</dbReference>
<dbReference type="InterPro" id="IPR036865">
    <property type="entry name" value="CRAL-TRIO_dom_sf"/>
</dbReference>
<feature type="compositionally biased region" description="Basic and acidic residues" evidence="1">
    <location>
        <begin position="89"/>
        <end position="99"/>
    </location>
</feature>
<evidence type="ECO:0000256" key="1">
    <source>
        <dbReference type="SAM" id="MobiDB-lite"/>
    </source>
</evidence>
<dbReference type="InterPro" id="IPR001251">
    <property type="entry name" value="CRAL-TRIO_dom"/>
</dbReference>
<dbReference type="PANTHER" id="PTHR46590:SF1">
    <property type="entry name" value="PHOSPHATIDYLINOSITOL TRANSFER PROTEIN CSR1"/>
    <property type="match status" value="1"/>
</dbReference>
<feature type="compositionally biased region" description="Basic residues" evidence="1">
    <location>
        <begin position="75"/>
        <end position="88"/>
    </location>
</feature>
<dbReference type="Proteomes" id="UP001447188">
    <property type="component" value="Unassembled WGS sequence"/>
</dbReference>
<proteinExistence type="predicted"/>
<evidence type="ECO:0000313" key="3">
    <source>
        <dbReference type="EMBL" id="KAL0634616.1"/>
    </source>
</evidence>
<dbReference type="Pfam" id="PF00650">
    <property type="entry name" value="CRAL_TRIO"/>
    <property type="match status" value="1"/>
</dbReference>
<evidence type="ECO:0000259" key="2">
    <source>
        <dbReference type="PROSITE" id="PS50191"/>
    </source>
</evidence>
<comment type="caution">
    <text evidence="3">The sequence shown here is derived from an EMBL/GenBank/DDBJ whole genome shotgun (WGS) entry which is preliminary data.</text>
</comment>
<dbReference type="SUPFAM" id="SSF52087">
    <property type="entry name" value="CRAL/TRIO domain"/>
    <property type="match status" value="1"/>
</dbReference>
<feature type="region of interest" description="Disordered" evidence="1">
    <location>
        <begin position="36"/>
        <end position="99"/>
    </location>
</feature>